<dbReference type="Proteomes" id="UP000887565">
    <property type="component" value="Unplaced"/>
</dbReference>
<dbReference type="AlphaFoldDB" id="A0A915JGE3"/>
<keyword evidence="1" id="KW-1185">Reference proteome</keyword>
<accession>A0A915JGE3</accession>
<organism evidence="1 2">
    <name type="scientific">Romanomermis culicivorax</name>
    <name type="common">Nematode worm</name>
    <dbReference type="NCBI Taxonomy" id="13658"/>
    <lineage>
        <taxon>Eukaryota</taxon>
        <taxon>Metazoa</taxon>
        <taxon>Ecdysozoa</taxon>
        <taxon>Nematoda</taxon>
        <taxon>Enoplea</taxon>
        <taxon>Dorylaimia</taxon>
        <taxon>Mermithida</taxon>
        <taxon>Mermithoidea</taxon>
        <taxon>Mermithidae</taxon>
        <taxon>Romanomermis</taxon>
    </lineage>
</organism>
<reference evidence="2" key="1">
    <citation type="submission" date="2022-11" db="UniProtKB">
        <authorList>
            <consortium name="WormBaseParasite"/>
        </authorList>
    </citation>
    <scope>IDENTIFICATION</scope>
</reference>
<proteinExistence type="predicted"/>
<dbReference type="WBParaSite" id="nRc.2.0.1.t25389-RA">
    <property type="protein sequence ID" value="nRc.2.0.1.t25389-RA"/>
    <property type="gene ID" value="nRc.2.0.1.g25389"/>
</dbReference>
<evidence type="ECO:0000313" key="1">
    <source>
        <dbReference type="Proteomes" id="UP000887565"/>
    </source>
</evidence>
<sequence length="187" mass="21359">METHAAISTQFSWRTSRPSVSHIATKPTADQLDKLINYKRQVVPKSEKTELLTDNSFLPSFENDSQCVWWDSRYASLLYGGIIDILIHETRWDNRCNGINGTMGESIRGRLPVCMSCIAKFTKIHHVMQILEHPVSLSPFSCTFFGLCRCRCCGPPSLEVEGCCCCWKRSFLWFLVEQAFNCLLPIN</sequence>
<evidence type="ECO:0000313" key="2">
    <source>
        <dbReference type="WBParaSite" id="nRc.2.0.1.t25389-RA"/>
    </source>
</evidence>
<name>A0A915JGE3_ROMCU</name>
<protein>
    <submittedName>
        <fullName evidence="2">Uncharacterized protein</fullName>
    </submittedName>
</protein>